<dbReference type="Proteomes" id="UP000515806">
    <property type="component" value="Chromosome"/>
</dbReference>
<organism evidence="2 3">
    <name type="scientific">Pedobacter roseus</name>
    <dbReference type="NCBI Taxonomy" id="336820"/>
    <lineage>
        <taxon>Bacteria</taxon>
        <taxon>Pseudomonadati</taxon>
        <taxon>Bacteroidota</taxon>
        <taxon>Sphingobacteriia</taxon>
        <taxon>Sphingobacteriales</taxon>
        <taxon>Sphingobacteriaceae</taxon>
        <taxon>Pedobacter</taxon>
    </lineage>
</organism>
<keyword evidence="3" id="KW-1185">Reference proteome</keyword>
<feature type="transmembrane region" description="Helical" evidence="1">
    <location>
        <begin position="31"/>
        <end position="51"/>
    </location>
</feature>
<dbReference type="AlphaFoldDB" id="A0A7G9QF98"/>
<feature type="transmembrane region" description="Helical" evidence="1">
    <location>
        <begin position="63"/>
        <end position="82"/>
    </location>
</feature>
<accession>A0A7G9QF98</accession>
<dbReference type="RefSeq" id="WP_187592584.1">
    <property type="nucleotide sequence ID" value="NZ_CP060723.1"/>
</dbReference>
<evidence type="ECO:0000313" key="3">
    <source>
        <dbReference type="Proteomes" id="UP000515806"/>
    </source>
</evidence>
<name>A0A7G9QF98_9SPHI</name>
<proteinExistence type="predicted"/>
<keyword evidence="1" id="KW-1133">Transmembrane helix</keyword>
<evidence type="ECO:0000313" key="2">
    <source>
        <dbReference type="EMBL" id="QNN42023.1"/>
    </source>
</evidence>
<gene>
    <name evidence="2" type="ORF">H9L23_23495</name>
</gene>
<feature type="transmembrane region" description="Helical" evidence="1">
    <location>
        <begin position="109"/>
        <end position="135"/>
    </location>
</feature>
<keyword evidence="1" id="KW-0812">Transmembrane</keyword>
<sequence length="142" mass="16551">MSIFEWFFERNNPGPTGTVETYHHKLYWPRIWILIAGTAALMAFLFFIYCVPLNHLETFEIGNACLGILFSIAYLVTSYYIYVKPDYNNMGFLGFIDNPFKYTDDVNRFMLFFQALLLPGKIISIPIVNMFSLLFTARKSNN</sequence>
<protein>
    <submittedName>
        <fullName evidence="2">Uncharacterized protein</fullName>
    </submittedName>
</protein>
<dbReference type="EMBL" id="CP060723">
    <property type="protein sequence ID" value="QNN42023.1"/>
    <property type="molecule type" value="Genomic_DNA"/>
</dbReference>
<dbReference type="KEGG" id="proe:H9L23_23495"/>
<reference evidence="2 3" key="1">
    <citation type="submission" date="2020-08" db="EMBL/GenBank/DDBJ databases">
        <title>Genome sequence of Pedobacter roseus KACC 11594T.</title>
        <authorList>
            <person name="Hyun D.-W."/>
            <person name="Bae J.-W."/>
        </authorList>
    </citation>
    <scope>NUCLEOTIDE SEQUENCE [LARGE SCALE GENOMIC DNA]</scope>
    <source>
        <strain evidence="2 3">KACC 11594</strain>
    </source>
</reference>
<keyword evidence="1" id="KW-0472">Membrane</keyword>
<evidence type="ECO:0000256" key="1">
    <source>
        <dbReference type="SAM" id="Phobius"/>
    </source>
</evidence>